<dbReference type="Gene3D" id="1.10.3450.30">
    <property type="match status" value="1"/>
</dbReference>
<dbReference type="OrthoDB" id="18134at2759"/>
<dbReference type="InterPro" id="IPR038060">
    <property type="entry name" value="C12orf66-like_central_sf"/>
</dbReference>
<evidence type="ECO:0000313" key="1">
    <source>
        <dbReference type="EMBL" id="CAF0922080.1"/>
    </source>
</evidence>
<dbReference type="GO" id="GO:1904262">
    <property type="term" value="P:negative regulation of TORC1 signaling"/>
    <property type="evidence" value="ECO:0007669"/>
    <property type="project" value="TreeGrafter"/>
</dbReference>
<dbReference type="SUPFAM" id="SSF160651">
    <property type="entry name" value="FLJ32549 C-terminal domain-like"/>
    <property type="match status" value="1"/>
</dbReference>
<name>A0A814B1S6_9BILA</name>
<sequence>MSNEENRASVKLLNTNQILIQDFFSNLSKFYYDKARAVIEKSKESSKVWSIFQTALTNFALAEKNYNNLIFISQRPATRIGDRYYESAFTAFEQINKETFSLRSNSLSTESPNLYDTLNELSHQLISLIEFRYQMISLYSELKDKEMRQEKDSIELSLKNLNDLKQKYLKNETSPLIESLKHVFDLEMNLLTSLLTCHSSLDYKLDCIKAIISIKKINNIFNSEHIFQASKTIKEIKSFSLFSRATSQQRQQPALFQWFKIYYQALLNKFSILMHDSFSQIHDVSHVMNDKIPIYNQLISFINKYTPFLTGIILDTTLSGSTNFRGSGYEFVDIQNHSKNKSGIDQFPFVFSYPKLKNIDYEKHVKNFAYLVKEVFDSKVKYYYDQNLKSSYYLYKISDYYTLVVLFEVSKQENKTKVASILQEIGDDLNMTNVFGSFNQNLK</sequence>
<dbReference type="Proteomes" id="UP000663879">
    <property type="component" value="Unassembled WGS sequence"/>
</dbReference>
<dbReference type="EMBL" id="CAJNOC010002255">
    <property type="protein sequence ID" value="CAF0922080.1"/>
    <property type="molecule type" value="Genomic_DNA"/>
</dbReference>
<proteinExistence type="predicted"/>
<gene>
    <name evidence="1" type="ORF">OXX778_LOCUS12438</name>
</gene>
<evidence type="ECO:0000313" key="2">
    <source>
        <dbReference type="Proteomes" id="UP000663879"/>
    </source>
</evidence>
<organism evidence="1 2">
    <name type="scientific">Brachionus calyciflorus</name>
    <dbReference type="NCBI Taxonomy" id="104777"/>
    <lineage>
        <taxon>Eukaryota</taxon>
        <taxon>Metazoa</taxon>
        <taxon>Spiralia</taxon>
        <taxon>Gnathifera</taxon>
        <taxon>Rotifera</taxon>
        <taxon>Eurotatoria</taxon>
        <taxon>Monogononta</taxon>
        <taxon>Pseudotrocha</taxon>
        <taxon>Ploima</taxon>
        <taxon>Brachionidae</taxon>
        <taxon>Brachionus</taxon>
    </lineage>
</organism>
<dbReference type="PANTHER" id="PTHR31581">
    <property type="entry name" value="KICSTOR COMPLEX PROTEIN C12ORF66"/>
    <property type="match status" value="1"/>
</dbReference>
<dbReference type="AlphaFoldDB" id="A0A814B1S6"/>
<accession>A0A814B1S6</accession>
<dbReference type="GO" id="GO:0042149">
    <property type="term" value="P:cellular response to glucose starvation"/>
    <property type="evidence" value="ECO:0007669"/>
    <property type="project" value="TreeGrafter"/>
</dbReference>
<dbReference type="InterPro" id="IPR018544">
    <property type="entry name" value="KICS_2"/>
</dbReference>
<dbReference type="GO" id="GO:0061462">
    <property type="term" value="P:protein localization to lysosome"/>
    <property type="evidence" value="ECO:0007669"/>
    <property type="project" value="TreeGrafter"/>
</dbReference>
<dbReference type="Pfam" id="PF09404">
    <property type="entry name" value="C12orf66_like"/>
    <property type="match status" value="1"/>
</dbReference>
<dbReference type="PANTHER" id="PTHR31581:SF1">
    <property type="entry name" value="KICSTOR SUBUNIT 2"/>
    <property type="match status" value="1"/>
</dbReference>
<protein>
    <submittedName>
        <fullName evidence="1">Uncharacterized protein</fullName>
    </submittedName>
</protein>
<dbReference type="SUPFAM" id="SSF158548">
    <property type="entry name" value="FLJ32549 domain-like"/>
    <property type="match status" value="1"/>
</dbReference>
<comment type="caution">
    <text evidence="1">The sequence shown here is derived from an EMBL/GenBank/DDBJ whole genome shotgun (WGS) entry which is preliminary data.</text>
</comment>
<dbReference type="GO" id="GO:0034198">
    <property type="term" value="P:cellular response to amino acid starvation"/>
    <property type="evidence" value="ECO:0007669"/>
    <property type="project" value="TreeGrafter"/>
</dbReference>
<reference evidence="1" key="1">
    <citation type="submission" date="2021-02" db="EMBL/GenBank/DDBJ databases">
        <authorList>
            <person name="Nowell W R."/>
        </authorList>
    </citation>
    <scope>NUCLEOTIDE SEQUENCE</scope>
    <source>
        <strain evidence="1">Ploen Becks lab</strain>
    </source>
</reference>
<keyword evidence="2" id="KW-1185">Reference proteome</keyword>